<evidence type="ECO:0000313" key="3">
    <source>
        <dbReference type="Proteomes" id="UP000193435"/>
    </source>
</evidence>
<dbReference type="Proteomes" id="UP000193435">
    <property type="component" value="Unassembled WGS sequence"/>
</dbReference>
<dbReference type="GO" id="GO:0016787">
    <property type="term" value="F:hydrolase activity"/>
    <property type="evidence" value="ECO:0007669"/>
    <property type="project" value="UniProtKB-KW"/>
</dbReference>
<dbReference type="AlphaFoldDB" id="A0A1X7MV96"/>
<sequence>MMTNSISENFTFLSSDKTGIMVYKWIPVDQEPKGVVQISHGMAETAARYERFAKVLNGKGFIVYANDHRGHGKTAASIDELGYLGEKGSFKLLVEDLATVSDRIKKENPGLPIYLFSHSMGSFAAQRYIMNYPDKINGLILSGSNGEQGLPLKAGKWLVKLAMLVKGRKAKSEFVDSLIFGGFNKKFYPKKTGYEWLTRDADELAKYVNDLYCGTLFPISFYDELIENLEHIEDKETNKKIPQNLPIVILSGAQDPVGDFGEGVKKLYKRYEVCGVKDLEMKLYEGARHEILNETNRDEVMKDIIEWLEKRIG</sequence>
<gene>
    <name evidence="2" type="ORF">SAMN04488700_0965</name>
</gene>
<dbReference type="STRING" id="1073423.SAMN04488700_0965"/>
<dbReference type="InterPro" id="IPR022742">
    <property type="entry name" value="Hydrolase_4"/>
</dbReference>
<dbReference type="Gene3D" id="3.40.50.1820">
    <property type="entry name" value="alpha/beta hydrolase"/>
    <property type="match status" value="1"/>
</dbReference>
<evidence type="ECO:0000313" key="2">
    <source>
        <dbReference type="EMBL" id="SMH28719.1"/>
    </source>
</evidence>
<dbReference type="PANTHER" id="PTHR11614">
    <property type="entry name" value="PHOSPHOLIPASE-RELATED"/>
    <property type="match status" value="1"/>
</dbReference>
<dbReference type="InterPro" id="IPR051044">
    <property type="entry name" value="MAG_DAG_Lipase"/>
</dbReference>
<keyword evidence="2" id="KW-0378">Hydrolase</keyword>
<dbReference type="SUPFAM" id="SSF53474">
    <property type="entry name" value="alpha/beta-Hydrolases"/>
    <property type="match status" value="1"/>
</dbReference>
<organism evidence="2 3">
    <name type="scientific">Carnobacterium iners</name>
    <dbReference type="NCBI Taxonomy" id="1073423"/>
    <lineage>
        <taxon>Bacteria</taxon>
        <taxon>Bacillati</taxon>
        <taxon>Bacillota</taxon>
        <taxon>Bacilli</taxon>
        <taxon>Lactobacillales</taxon>
        <taxon>Carnobacteriaceae</taxon>
        <taxon>Carnobacterium</taxon>
    </lineage>
</organism>
<evidence type="ECO:0000259" key="1">
    <source>
        <dbReference type="Pfam" id="PF12146"/>
    </source>
</evidence>
<dbReference type="Pfam" id="PF12146">
    <property type="entry name" value="Hydrolase_4"/>
    <property type="match status" value="1"/>
</dbReference>
<proteinExistence type="predicted"/>
<dbReference type="EMBL" id="FXBJ01000002">
    <property type="protein sequence ID" value="SMH28719.1"/>
    <property type="molecule type" value="Genomic_DNA"/>
</dbReference>
<accession>A0A1X7MV96</accession>
<feature type="domain" description="Serine aminopeptidase S33" evidence="1">
    <location>
        <begin position="30"/>
        <end position="296"/>
    </location>
</feature>
<protein>
    <submittedName>
        <fullName evidence="2">Lysophospholipase, alpha-beta hydrolase superfamily</fullName>
    </submittedName>
</protein>
<reference evidence="2 3" key="1">
    <citation type="submission" date="2017-04" db="EMBL/GenBank/DDBJ databases">
        <authorList>
            <person name="Afonso C.L."/>
            <person name="Miller P.J."/>
            <person name="Scott M.A."/>
            <person name="Spackman E."/>
            <person name="Goraichik I."/>
            <person name="Dimitrov K.M."/>
            <person name="Suarez D.L."/>
            <person name="Swayne D.E."/>
        </authorList>
    </citation>
    <scope>NUCLEOTIDE SEQUENCE [LARGE SCALE GENOMIC DNA]</scope>
    <source>
        <strain evidence="2 3">LMG26642</strain>
    </source>
</reference>
<name>A0A1X7MV96_9LACT</name>
<keyword evidence="3" id="KW-1185">Reference proteome</keyword>
<dbReference type="InterPro" id="IPR029058">
    <property type="entry name" value="AB_hydrolase_fold"/>
</dbReference>